<evidence type="ECO:0000313" key="3">
    <source>
        <dbReference type="EMBL" id="GMA88452.1"/>
    </source>
</evidence>
<evidence type="ECO:0000256" key="1">
    <source>
        <dbReference type="ARBA" id="ARBA00008007"/>
    </source>
</evidence>
<evidence type="ECO:0000313" key="4">
    <source>
        <dbReference type="Proteomes" id="UP001157017"/>
    </source>
</evidence>
<protein>
    <recommendedName>
        <fullName evidence="2">Phosphoribosyltransferase domain-containing protein</fullName>
    </recommendedName>
</protein>
<reference evidence="4" key="1">
    <citation type="journal article" date="2019" name="Int. J. Syst. Evol. Microbiol.">
        <title>The Global Catalogue of Microorganisms (GCM) 10K type strain sequencing project: providing services to taxonomists for standard genome sequencing and annotation.</title>
        <authorList>
            <consortium name="The Broad Institute Genomics Platform"/>
            <consortium name="The Broad Institute Genome Sequencing Center for Infectious Disease"/>
            <person name="Wu L."/>
            <person name="Ma J."/>
        </authorList>
    </citation>
    <scope>NUCLEOTIDE SEQUENCE [LARGE SCALE GENOMIC DNA]</scope>
    <source>
        <strain evidence="4">NBRC 108730</strain>
    </source>
</reference>
<keyword evidence="4" id="KW-1185">Reference proteome</keyword>
<dbReference type="PANTHER" id="PTHR47505:SF1">
    <property type="entry name" value="DNA UTILIZATION PROTEIN YHGH"/>
    <property type="match status" value="1"/>
</dbReference>
<dbReference type="SUPFAM" id="SSF53271">
    <property type="entry name" value="PRTase-like"/>
    <property type="match status" value="1"/>
</dbReference>
<accession>A0ABQ6JJM6</accession>
<proteinExistence type="inferred from homology"/>
<comment type="similarity">
    <text evidence="1">Belongs to the ComF/GntX family.</text>
</comment>
<name>A0ABQ6JJM6_9ACTN</name>
<dbReference type="CDD" id="cd06223">
    <property type="entry name" value="PRTases_typeI"/>
    <property type="match status" value="1"/>
</dbReference>
<dbReference type="InterPro" id="IPR000836">
    <property type="entry name" value="PRTase_dom"/>
</dbReference>
<dbReference type="Pfam" id="PF00156">
    <property type="entry name" value="Pribosyltran"/>
    <property type="match status" value="1"/>
</dbReference>
<evidence type="ECO:0000259" key="2">
    <source>
        <dbReference type="Pfam" id="PF00156"/>
    </source>
</evidence>
<gene>
    <name evidence="3" type="ORF">GCM10025868_37020</name>
</gene>
<organism evidence="3 4">
    <name type="scientific">Angustibacter aerolatus</name>
    <dbReference type="NCBI Taxonomy" id="1162965"/>
    <lineage>
        <taxon>Bacteria</taxon>
        <taxon>Bacillati</taxon>
        <taxon>Actinomycetota</taxon>
        <taxon>Actinomycetes</taxon>
        <taxon>Kineosporiales</taxon>
        <taxon>Kineosporiaceae</taxon>
    </lineage>
</organism>
<comment type="caution">
    <text evidence="3">The sequence shown here is derived from an EMBL/GenBank/DDBJ whole genome shotgun (WGS) entry which is preliminary data.</text>
</comment>
<dbReference type="InterPro" id="IPR051910">
    <property type="entry name" value="ComF/GntX_DNA_util-trans"/>
</dbReference>
<dbReference type="InterPro" id="IPR029057">
    <property type="entry name" value="PRTase-like"/>
</dbReference>
<dbReference type="PANTHER" id="PTHR47505">
    <property type="entry name" value="DNA UTILIZATION PROTEIN YHGH"/>
    <property type="match status" value="1"/>
</dbReference>
<dbReference type="EMBL" id="BSUZ01000001">
    <property type="protein sequence ID" value="GMA88452.1"/>
    <property type="molecule type" value="Genomic_DNA"/>
</dbReference>
<dbReference type="Proteomes" id="UP001157017">
    <property type="component" value="Unassembled WGS sequence"/>
</dbReference>
<dbReference type="Gene3D" id="3.40.50.2020">
    <property type="match status" value="1"/>
</dbReference>
<sequence>MLSVPALRQVRPVADQARLDAAGRQANLAGALGVVPGWRRTVRDARVLLVDDVVTTGATLWAAADALHLGGADVLGAVAVARTPLRRQERAGGRRE</sequence>
<feature type="domain" description="Phosphoribosyltransferase" evidence="2">
    <location>
        <begin position="42"/>
        <end position="87"/>
    </location>
</feature>